<feature type="domain" description="Ketoreductase" evidence="4">
    <location>
        <begin position="62"/>
        <end position="238"/>
    </location>
</feature>
<dbReference type="SUPFAM" id="SSF51735">
    <property type="entry name" value="NAD(P)-binding Rossmann-fold domains"/>
    <property type="match status" value="1"/>
</dbReference>
<dbReference type="Gene3D" id="3.40.50.720">
    <property type="entry name" value="NAD(P)-binding Rossmann-like Domain"/>
    <property type="match status" value="1"/>
</dbReference>
<dbReference type="PRINTS" id="PR00080">
    <property type="entry name" value="SDRFAMILY"/>
</dbReference>
<dbReference type="InterPro" id="IPR057326">
    <property type="entry name" value="KR_dom"/>
</dbReference>
<evidence type="ECO:0000313" key="6">
    <source>
        <dbReference type="Proteomes" id="UP000664144"/>
    </source>
</evidence>
<proteinExistence type="inferred from homology"/>
<keyword evidence="6" id="KW-1185">Reference proteome</keyword>
<evidence type="ECO:0000313" key="5">
    <source>
        <dbReference type="EMBL" id="MBO0358419.1"/>
    </source>
</evidence>
<dbReference type="PANTHER" id="PTHR44196">
    <property type="entry name" value="DEHYDROGENASE/REDUCTASE SDR FAMILY MEMBER 7B"/>
    <property type="match status" value="1"/>
</dbReference>
<dbReference type="Pfam" id="PF00106">
    <property type="entry name" value="adh_short"/>
    <property type="match status" value="1"/>
</dbReference>
<protein>
    <submittedName>
        <fullName evidence="5">SDR family oxidoreductase</fullName>
    </submittedName>
</protein>
<dbReference type="GO" id="GO:0016491">
    <property type="term" value="F:oxidoreductase activity"/>
    <property type="evidence" value="ECO:0007669"/>
    <property type="project" value="UniProtKB-KW"/>
</dbReference>
<dbReference type="GO" id="GO:0016020">
    <property type="term" value="C:membrane"/>
    <property type="evidence" value="ECO:0007669"/>
    <property type="project" value="TreeGrafter"/>
</dbReference>
<comment type="similarity">
    <text evidence="1 3">Belongs to the short-chain dehydrogenases/reductases (SDR) family.</text>
</comment>
<dbReference type="PRINTS" id="PR00081">
    <property type="entry name" value="GDHRDH"/>
</dbReference>
<dbReference type="InterPro" id="IPR036291">
    <property type="entry name" value="NAD(P)-bd_dom_sf"/>
</dbReference>
<evidence type="ECO:0000259" key="4">
    <source>
        <dbReference type="SMART" id="SM00822"/>
    </source>
</evidence>
<organism evidence="5 6">
    <name type="scientific">Hymenobacter telluris</name>
    <dbReference type="NCBI Taxonomy" id="2816474"/>
    <lineage>
        <taxon>Bacteria</taxon>
        <taxon>Pseudomonadati</taxon>
        <taxon>Bacteroidota</taxon>
        <taxon>Cytophagia</taxon>
        <taxon>Cytophagales</taxon>
        <taxon>Hymenobacteraceae</taxon>
        <taxon>Hymenobacter</taxon>
    </lineage>
</organism>
<dbReference type="NCBIfam" id="NF004825">
    <property type="entry name" value="PRK06181.1"/>
    <property type="match status" value="1"/>
</dbReference>
<reference evidence="5" key="1">
    <citation type="submission" date="2021-03" db="EMBL/GenBank/DDBJ databases">
        <authorList>
            <person name="Kim M.K."/>
        </authorList>
    </citation>
    <scope>NUCLEOTIDE SEQUENCE</scope>
    <source>
        <strain evidence="5">BT186</strain>
    </source>
</reference>
<keyword evidence="2" id="KW-0560">Oxidoreductase</keyword>
<gene>
    <name evidence="5" type="ORF">J0X19_10725</name>
</gene>
<dbReference type="AlphaFoldDB" id="A0A939J944"/>
<dbReference type="PANTHER" id="PTHR44196:SF1">
    <property type="entry name" value="DEHYDROGENASE_REDUCTASE SDR FAMILY MEMBER 7B"/>
    <property type="match status" value="1"/>
</dbReference>
<dbReference type="Proteomes" id="UP000664144">
    <property type="component" value="Unassembled WGS sequence"/>
</dbReference>
<accession>A0A939J944</accession>
<evidence type="ECO:0000256" key="1">
    <source>
        <dbReference type="ARBA" id="ARBA00006484"/>
    </source>
</evidence>
<name>A0A939J944_9BACT</name>
<dbReference type="SMART" id="SM00822">
    <property type="entry name" value="PKS_KR"/>
    <property type="match status" value="1"/>
</dbReference>
<dbReference type="InterPro" id="IPR002347">
    <property type="entry name" value="SDR_fam"/>
</dbReference>
<dbReference type="EMBL" id="JAFLQZ010000005">
    <property type="protein sequence ID" value="MBO0358419.1"/>
    <property type="molecule type" value="Genomic_DNA"/>
</dbReference>
<comment type="caution">
    <text evidence="5">The sequence shown here is derived from an EMBL/GenBank/DDBJ whole genome shotgun (WGS) entry which is preliminary data.</text>
</comment>
<evidence type="ECO:0000256" key="2">
    <source>
        <dbReference type="ARBA" id="ARBA00023002"/>
    </source>
</evidence>
<evidence type="ECO:0000256" key="3">
    <source>
        <dbReference type="RuleBase" id="RU000363"/>
    </source>
</evidence>
<dbReference type="InterPro" id="IPR020904">
    <property type="entry name" value="Sc_DH/Rdtase_CS"/>
</dbReference>
<sequence>MGITSAPAKPVRNLACLRLPSARQLQRLSTGLKRTAMSEQLSDVQKAAPTMELPKTGPLAGKVALVTGSESGIGRETARVLAGQGAAVVLNGRCPDRLARTEALLAAEGYTVVSCLADVTSYAACQQLIGTAISCFGRLDVLVANASISQRAYFADMQPEVFRAVLDSNVYGAVYPLKAALPHLVAARGCVTFISSISALNGMPSGSAYCAGKAAVANLAHTLRLELATTGVHLGVVHIGFTENDPDKRVLDAQGNPVPIAYRSPRWQKSQAQVAAIIYQHIRRRRKRTVISGLGRLIVLVHTLLPRLGDWVVLTSLRRLRRFYE</sequence>
<dbReference type="PROSITE" id="PS00061">
    <property type="entry name" value="ADH_SHORT"/>
    <property type="match status" value="1"/>
</dbReference>